<dbReference type="PIRSF" id="PIRSF037984">
    <property type="entry name" value="Met_synth_TM0269_prd"/>
    <property type="match status" value="1"/>
</dbReference>
<dbReference type="STRING" id="224999.GCA_001485475_00920"/>
<dbReference type="GO" id="GO:0008705">
    <property type="term" value="F:methionine synthase activity"/>
    <property type="evidence" value="ECO:0007669"/>
    <property type="project" value="InterPro"/>
</dbReference>
<dbReference type="InterPro" id="IPR004223">
    <property type="entry name" value="VitB12-dep_Met_synth_activ_dom"/>
</dbReference>
<dbReference type="Gene3D" id="3.40.109.40">
    <property type="match status" value="1"/>
</dbReference>
<sequence length="222" mass="25133">MNIEYENVFCYLGFGGIEPNPDTIKLVDECTHEIQDISNPKYTYEIFDIKRQNKVLFLRGSNIIFSEDDILHYLKDSSKVALIAATLGIEIDRRILLYMKTQPIKGLILDACASAAIESLFSKADSEVKSIALAQDLYATFRYGPGYGKFPLHFQFEILQALDAYRKIGLSVTESFLLSPRKSLTAIMGLRQTMPLKGENRTKCMSCSAVNCQYRKDESLLE</sequence>
<keyword evidence="3" id="KW-1185">Reference proteome</keyword>
<dbReference type="OrthoDB" id="9816190at2"/>
<evidence type="ECO:0000313" key="2">
    <source>
        <dbReference type="EMBL" id="GAQ24911.1"/>
    </source>
</evidence>
<dbReference type="EMBL" id="DF977000">
    <property type="protein sequence ID" value="GAQ24911.1"/>
    <property type="molecule type" value="Genomic_DNA"/>
</dbReference>
<proteinExistence type="predicted"/>
<accession>A0A0U9HLF9</accession>
<dbReference type="Proteomes" id="UP000062160">
    <property type="component" value="Unassembled WGS sequence"/>
</dbReference>
<feature type="domain" description="AdoMet activation" evidence="1">
    <location>
        <begin position="124"/>
        <end position="188"/>
    </location>
</feature>
<dbReference type="Pfam" id="PF02965">
    <property type="entry name" value="Met_synt_B12"/>
    <property type="match status" value="1"/>
</dbReference>
<organism evidence="2">
    <name type="scientific">Tepidanaerobacter syntrophicus</name>
    <dbReference type="NCBI Taxonomy" id="224999"/>
    <lineage>
        <taxon>Bacteria</taxon>
        <taxon>Bacillati</taxon>
        <taxon>Bacillota</taxon>
        <taxon>Clostridia</taxon>
        <taxon>Thermosediminibacterales</taxon>
        <taxon>Tepidanaerobacteraceae</taxon>
        <taxon>Tepidanaerobacter</taxon>
    </lineage>
</organism>
<dbReference type="RefSeq" id="WP_059032181.1">
    <property type="nucleotide sequence ID" value="NZ_DF977000.1"/>
</dbReference>
<dbReference type="AlphaFoldDB" id="A0A0U9HLF9"/>
<dbReference type="SUPFAM" id="SSF56507">
    <property type="entry name" value="Methionine synthase activation domain-like"/>
    <property type="match status" value="1"/>
</dbReference>
<evidence type="ECO:0000259" key="1">
    <source>
        <dbReference type="Pfam" id="PF02965"/>
    </source>
</evidence>
<gene>
    <name evidence="2" type="ORF">TSYNT_6295</name>
</gene>
<protein>
    <submittedName>
        <fullName evidence="2">Vitamin B12 dependent methionine synthase</fullName>
    </submittedName>
</protein>
<evidence type="ECO:0000313" key="3">
    <source>
        <dbReference type="Proteomes" id="UP000062160"/>
    </source>
</evidence>
<name>A0A0U9HLF9_9FIRM</name>
<dbReference type="InterPro" id="IPR037010">
    <property type="entry name" value="VitB12-dep_Met_synth_activ_sf"/>
</dbReference>
<dbReference type="InterPro" id="IPR017342">
    <property type="entry name" value="S-AdoMet-dep_Met_synth_prd"/>
</dbReference>
<reference evidence="2" key="1">
    <citation type="journal article" date="2016" name="Genome Announc.">
        <title>Draft Genome Sequence of the Syntrophic Lactate-Degrading Bacterium Tepidanaerobacter syntrophicus JLT.</title>
        <authorList>
            <person name="Matsuura N."/>
            <person name="Ohashi A."/>
            <person name="Tourlousse D.M."/>
            <person name="Sekiguchi Y."/>
        </authorList>
    </citation>
    <scope>NUCLEOTIDE SEQUENCE [LARGE SCALE GENOMIC DNA]</scope>
    <source>
        <strain evidence="2">JL</strain>
    </source>
</reference>